<sequence length="25" mass="2574">MACTVGQVIRCKGCCGVGSWEAISD</sequence>
<evidence type="ECO:0000313" key="1">
    <source>
        <dbReference type="EMBL" id="KAJ0081170.1"/>
    </source>
</evidence>
<gene>
    <name evidence="1" type="ORF">Patl1_11740</name>
</gene>
<comment type="caution">
    <text evidence="1">The sequence shown here is derived from an EMBL/GenBank/DDBJ whole genome shotgun (WGS) entry which is preliminary data.</text>
</comment>
<reference evidence="2" key="1">
    <citation type="journal article" date="2023" name="G3 (Bethesda)">
        <title>Genome assembly and association tests identify interacting loci associated with vigor, precocity, and sex in interspecific pistachio rootstocks.</title>
        <authorList>
            <person name="Palmer W."/>
            <person name="Jacygrad E."/>
            <person name="Sagayaradj S."/>
            <person name="Cavanaugh K."/>
            <person name="Han R."/>
            <person name="Bertier L."/>
            <person name="Beede B."/>
            <person name="Kafkas S."/>
            <person name="Golino D."/>
            <person name="Preece J."/>
            <person name="Michelmore R."/>
        </authorList>
    </citation>
    <scope>NUCLEOTIDE SEQUENCE [LARGE SCALE GENOMIC DNA]</scope>
</reference>
<accession>A0ACC1A125</accession>
<keyword evidence="2" id="KW-1185">Reference proteome</keyword>
<dbReference type="Proteomes" id="UP001164250">
    <property type="component" value="Chromosome 12"/>
</dbReference>
<proteinExistence type="predicted"/>
<protein>
    <submittedName>
        <fullName evidence="1">Uncharacterized protein</fullName>
    </submittedName>
</protein>
<evidence type="ECO:0000313" key="2">
    <source>
        <dbReference type="Proteomes" id="UP001164250"/>
    </source>
</evidence>
<organism evidence="1 2">
    <name type="scientific">Pistacia atlantica</name>
    <dbReference type="NCBI Taxonomy" id="434234"/>
    <lineage>
        <taxon>Eukaryota</taxon>
        <taxon>Viridiplantae</taxon>
        <taxon>Streptophyta</taxon>
        <taxon>Embryophyta</taxon>
        <taxon>Tracheophyta</taxon>
        <taxon>Spermatophyta</taxon>
        <taxon>Magnoliopsida</taxon>
        <taxon>eudicotyledons</taxon>
        <taxon>Gunneridae</taxon>
        <taxon>Pentapetalae</taxon>
        <taxon>rosids</taxon>
        <taxon>malvids</taxon>
        <taxon>Sapindales</taxon>
        <taxon>Anacardiaceae</taxon>
        <taxon>Pistacia</taxon>
    </lineage>
</organism>
<name>A0ACC1A125_9ROSI</name>
<dbReference type="EMBL" id="CM047908">
    <property type="protein sequence ID" value="KAJ0081170.1"/>
    <property type="molecule type" value="Genomic_DNA"/>
</dbReference>